<dbReference type="PANTHER" id="PTHR11439">
    <property type="entry name" value="GAG-POL-RELATED RETROTRANSPOSON"/>
    <property type="match status" value="1"/>
</dbReference>
<gene>
    <name evidence="1" type="ORF">CYMTET_38405</name>
</gene>
<name>A0AAE0CDC7_9CHLO</name>
<dbReference type="AlphaFoldDB" id="A0AAE0CDC7"/>
<evidence type="ECO:0000313" key="2">
    <source>
        <dbReference type="Proteomes" id="UP001190700"/>
    </source>
</evidence>
<reference evidence="1 2" key="1">
    <citation type="journal article" date="2015" name="Genome Biol. Evol.">
        <title>Comparative Genomics of a Bacterivorous Green Alga Reveals Evolutionary Causalities and Consequences of Phago-Mixotrophic Mode of Nutrition.</title>
        <authorList>
            <person name="Burns J.A."/>
            <person name="Paasch A."/>
            <person name="Narechania A."/>
            <person name="Kim E."/>
        </authorList>
    </citation>
    <scope>NUCLEOTIDE SEQUENCE [LARGE SCALE GENOMIC DNA]</scope>
    <source>
        <strain evidence="1 2">PLY_AMNH</strain>
    </source>
</reference>
<accession>A0AAE0CDC7</accession>
<comment type="caution">
    <text evidence="1">The sequence shown here is derived from an EMBL/GenBank/DDBJ whole genome shotgun (WGS) entry which is preliminary data.</text>
</comment>
<proteinExistence type="predicted"/>
<sequence length="134" mass="14623">MELMWLGRCSRADIITSVCYLARLMNCHAEANWKHLLHVLRFLQGTADECMTLQCSSPASHTAKLVVTAYLDSDHAEDKVTCGSVTGSLVRLNGGTVMYSSRLQKTVAISTTDGELVALSETARDSELFQPLSA</sequence>
<dbReference type="Proteomes" id="UP001190700">
    <property type="component" value="Unassembled WGS sequence"/>
</dbReference>
<keyword evidence="2" id="KW-1185">Reference proteome</keyword>
<protein>
    <submittedName>
        <fullName evidence="1">Uncharacterized protein</fullName>
    </submittedName>
</protein>
<evidence type="ECO:0000313" key="1">
    <source>
        <dbReference type="EMBL" id="KAK3252288.1"/>
    </source>
</evidence>
<dbReference type="EMBL" id="LGRX02025484">
    <property type="protein sequence ID" value="KAK3252288.1"/>
    <property type="molecule type" value="Genomic_DNA"/>
</dbReference>
<organism evidence="1 2">
    <name type="scientific">Cymbomonas tetramitiformis</name>
    <dbReference type="NCBI Taxonomy" id="36881"/>
    <lineage>
        <taxon>Eukaryota</taxon>
        <taxon>Viridiplantae</taxon>
        <taxon>Chlorophyta</taxon>
        <taxon>Pyramimonadophyceae</taxon>
        <taxon>Pyramimonadales</taxon>
        <taxon>Pyramimonadaceae</taxon>
        <taxon>Cymbomonas</taxon>
    </lineage>
</organism>